<protein>
    <submittedName>
        <fullName evidence="6">Transcriptional regulator</fullName>
    </submittedName>
</protein>
<accession>A0A0L7SZL0</accession>
<dbReference type="Gene3D" id="3.40.190.10">
    <property type="entry name" value="Periplasmic binding protein-like II"/>
    <property type="match status" value="2"/>
</dbReference>
<dbReference type="InterPro" id="IPR036390">
    <property type="entry name" value="WH_DNA-bd_sf"/>
</dbReference>
<dbReference type="Gene3D" id="1.10.10.10">
    <property type="entry name" value="Winged helix-like DNA-binding domain superfamily/Winged helix DNA-binding domain"/>
    <property type="match status" value="1"/>
</dbReference>
<dbReference type="InterPro" id="IPR037410">
    <property type="entry name" value="BudR_PBP2"/>
</dbReference>
<dbReference type="STRING" id="1560201.NG42_16870"/>
<evidence type="ECO:0000313" key="7">
    <source>
        <dbReference type="EMBL" id="KOC93245.1"/>
    </source>
</evidence>
<comment type="similarity">
    <text evidence="1">Belongs to the LysR transcriptional regulatory family.</text>
</comment>
<gene>
    <name evidence="6" type="ORF">NG42_16870</name>
    <name evidence="7" type="ORF">NG43_11670</name>
</gene>
<dbReference type="InterPro" id="IPR036388">
    <property type="entry name" value="WH-like_DNA-bd_sf"/>
</dbReference>
<dbReference type="Proteomes" id="UP000037088">
    <property type="component" value="Unassembled WGS sequence"/>
</dbReference>
<comment type="caution">
    <text evidence="6">The sequence shown here is derived from an EMBL/GenBank/DDBJ whole genome shotgun (WGS) entry which is preliminary data.</text>
</comment>
<dbReference type="SUPFAM" id="SSF46785">
    <property type="entry name" value="Winged helix' DNA-binding domain"/>
    <property type="match status" value="1"/>
</dbReference>
<dbReference type="RefSeq" id="WP_052901183.1">
    <property type="nucleotide sequence ID" value="NZ_JRXE01000025.1"/>
</dbReference>
<organism evidence="6 9">
    <name type="scientific">Winslowiella iniecta</name>
    <dbReference type="NCBI Taxonomy" id="1560201"/>
    <lineage>
        <taxon>Bacteria</taxon>
        <taxon>Pseudomonadati</taxon>
        <taxon>Pseudomonadota</taxon>
        <taxon>Gammaproteobacteria</taxon>
        <taxon>Enterobacterales</taxon>
        <taxon>Erwiniaceae</taxon>
        <taxon>Winslowiella</taxon>
    </lineage>
</organism>
<dbReference type="InterPro" id="IPR000847">
    <property type="entry name" value="LysR_HTH_N"/>
</dbReference>
<dbReference type="GO" id="GO:0003700">
    <property type="term" value="F:DNA-binding transcription factor activity"/>
    <property type="evidence" value="ECO:0007669"/>
    <property type="project" value="InterPro"/>
</dbReference>
<dbReference type="OrthoDB" id="5289754at2"/>
<evidence type="ECO:0000313" key="6">
    <source>
        <dbReference type="EMBL" id="KOC88396.1"/>
    </source>
</evidence>
<evidence type="ECO:0000256" key="3">
    <source>
        <dbReference type="ARBA" id="ARBA00023125"/>
    </source>
</evidence>
<evidence type="ECO:0000313" key="9">
    <source>
        <dbReference type="Proteomes" id="UP000037088"/>
    </source>
</evidence>
<dbReference type="SUPFAM" id="SSF53850">
    <property type="entry name" value="Periplasmic binding protein-like II"/>
    <property type="match status" value="1"/>
</dbReference>
<dbReference type="CDD" id="cd08451">
    <property type="entry name" value="PBP2_BudR"/>
    <property type="match status" value="1"/>
</dbReference>
<dbReference type="GO" id="GO:0032993">
    <property type="term" value="C:protein-DNA complex"/>
    <property type="evidence" value="ECO:0007669"/>
    <property type="project" value="TreeGrafter"/>
</dbReference>
<reference evidence="8 9" key="1">
    <citation type="journal article" date="2015" name="Int. J. Syst. Evol. Microbiol.">
        <title>Erwinia iniecta sp. nov., isolated from Russian wheat aphids (Diuraphis noxia).</title>
        <authorList>
            <person name="Campillo T."/>
            <person name="Luna E."/>
            <person name="Portier P."/>
            <person name="Fischer-Le Saux M."/>
            <person name="Lapitan N."/>
            <person name="Tisserat N.A."/>
            <person name="Leach J.E."/>
        </authorList>
    </citation>
    <scope>NUCLEOTIDE SEQUENCE [LARGE SCALE GENOMIC DNA]</scope>
    <source>
        <strain evidence="6 9">B120</strain>
        <strain evidence="7 8">B149</strain>
    </source>
</reference>
<evidence type="ECO:0000313" key="8">
    <source>
        <dbReference type="Proteomes" id="UP000036851"/>
    </source>
</evidence>
<dbReference type="PANTHER" id="PTHR30346">
    <property type="entry name" value="TRANSCRIPTIONAL DUAL REGULATOR HCAR-RELATED"/>
    <property type="match status" value="1"/>
</dbReference>
<dbReference type="Pfam" id="PF03466">
    <property type="entry name" value="LysR_substrate"/>
    <property type="match status" value="1"/>
</dbReference>
<dbReference type="PANTHER" id="PTHR30346:SF30">
    <property type="entry name" value="SMALL NEUTRAL PROTEASE REGULATORY PROTEIN"/>
    <property type="match status" value="1"/>
</dbReference>
<keyword evidence="2" id="KW-0805">Transcription regulation</keyword>
<evidence type="ECO:0000256" key="4">
    <source>
        <dbReference type="ARBA" id="ARBA00023163"/>
    </source>
</evidence>
<proteinExistence type="inferred from homology"/>
<keyword evidence="3" id="KW-0238">DNA-binding</keyword>
<feature type="domain" description="HTH lysR-type" evidence="5">
    <location>
        <begin position="1"/>
        <end position="58"/>
    </location>
</feature>
<dbReference type="GO" id="GO:0003677">
    <property type="term" value="F:DNA binding"/>
    <property type="evidence" value="ECO:0007669"/>
    <property type="project" value="UniProtKB-KW"/>
</dbReference>
<keyword evidence="4" id="KW-0804">Transcription</keyword>
<dbReference type="EMBL" id="JRXF01000016">
    <property type="protein sequence ID" value="KOC93245.1"/>
    <property type="molecule type" value="Genomic_DNA"/>
</dbReference>
<evidence type="ECO:0000256" key="2">
    <source>
        <dbReference type="ARBA" id="ARBA00023015"/>
    </source>
</evidence>
<sequence length="297" mass="32524">MELRYLRYFVAVAQTRNFTRAAEMLGISQPPLSQQILRLEREIGTPLLKRLTRGVELTEAGEVFYDDACQILELTGNALEKAKGIARGVSGQLSLGFACSIAFHSAIFNLLQQFQTRYPAMRLLPREANMATLMHDLQEGLLDAAFVRLPCESSKAFNLKIIASEAMRIVLPASHALNQQSTLSLAQLVDTPMITFPRELAPSLYESIISACLRSGFQPQTGPQSPQISSAIGMVAAGFGFAVVPASLCCINFPGVTFHHCDDPALTTDIALAWRKWDRSASVLHLVQTLDAQSRAS</sequence>
<evidence type="ECO:0000256" key="1">
    <source>
        <dbReference type="ARBA" id="ARBA00009437"/>
    </source>
</evidence>
<dbReference type="FunFam" id="1.10.10.10:FF:000001">
    <property type="entry name" value="LysR family transcriptional regulator"/>
    <property type="match status" value="1"/>
</dbReference>
<name>A0A0L7SZL0_9GAMM</name>
<evidence type="ECO:0000259" key="5">
    <source>
        <dbReference type="PROSITE" id="PS50931"/>
    </source>
</evidence>
<dbReference type="PRINTS" id="PR00039">
    <property type="entry name" value="HTHLYSR"/>
</dbReference>
<keyword evidence="9" id="KW-1185">Reference proteome</keyword>
<dbReference type="EMBL" id="JRXE01000025">
    <property type="protein sequence ID" value="KOC88396.1"/>
    <property type="molecule type" value="Genomic_DNA"/>
</dbReference>
<dbReference type="PATRIC" id="fig|1560201.3.peg.3573"/>
<dbReference type="PROSITE" id="PS50931">
    <property type="entry name" value="HTH_LYSR"/>
    <property type="match status" value="1"/>
</dbReference>
<dbReference type="AlphaFoldDB" id="A0A0L7SZL0"/>
<dbReference type="InterPro" id="IPR005119">
    <property type="entry name" value="LysR_subst-bd"/>
</dbReference>
<dbReference type="Pfam" id="PF00126">
    <property type="entry name" value="HTH_1"/>
    <property type="match status" value="1"/>
</dbReference>
<dbReference type="Proteomes" id="UP000036851">
    <property type="component" value="Unassembled WGS sequence"/>
</dbReference>